<protein>
    <recommendedName>
        <fullName evidence="1">LexA repressor DNA-binding domain-containing protein</fullName>
    </recommendedName>
</protein>
<name>A0ABQ1Y964_9BACL</name>
<reference evidence="3" key="1">
    <citation type="journal article" date="2019" name="Int. J. Syst. Evol. Microbiol.">
        <title>The Global Catalogue of Microorganisms (GCM) 10K type strain sequencing project: providing services to taxonomists for standard genome sequencing and annotation.</title>
        <authorList>
            <consortium name="The Broad Institute Genomics Platform"/>
            <consortium name="The Broad Institute Genome Sequencing Center for Infectious Disease"/>
            <person name="Wu L."/>
            <person name="Ma J."/>
        </authorList>
    </citation>
    <scope>NUCLEOTIDE SEQUENCE [LARGE SCALE GENOMIC DNA]</scope>
    <source>
        <strain evidence="3">CGMCC 1.12769</strain>
    </source>
</reference>
<proteinExistence type="predicted"/>
<comment type="caution">
    <text evidence="2">The sequence shown here is derived from an EMBL/GenBank/DDBJ whole genome shotgun (WGS) entry which is preliminary data.</text>
</comment>
<dbReference type="Proteomes" id="UP000659344">
    <property type="component" value="Unassembled WGS sequence"/>
</dbReference>
<dbReference type="InterPro" id="IPR006199">
    <property type="entry name" value="LexA_DNA-bd_dom"/>
</dbReference>
<dbReference type="EMBL" id="BMFT01000001">
    <property type="protein sequence ID" value="GGH17156.1"/>
    <property type="molecule type" value="Genomic_DNA"/>
</dbReference>
<dbReference type="SUPFAM" id="SSF46785">
    <property type="entry name" value="Winged helix' DNA-binding domain"/>
    <property type="match status" value="1"/>
</dbReference>
<accession>A0ABQ1Y964</accession>
<keyword evidence="3" id="KW-1185">Reference proteome</keyword>
<evidence type="ECO:0000313" key="3">
    <source>
        <dbReference type="Proteomes" id="UP000659344"/>
    </source>
</evidence>
<dbReference type="InterPro" id="IPR036390">
    <property type="entry name" value="WH_DNA-bd_sf"/>
</dbReference>
<dbReference type="InterPro" id="IPR036388">
    <property type="entry name" value="WH-like_DNA-bd_sf"/>
</dbReference>
<feature type="domain" description="LexA repressor DNA-binding" evidence="1">
    <location>
        <begin position="4"/>
        <end position="61"/>
    </location>
</feature>
<dbReference type="Pfam" id="PF01726">
    <property type="entry name" value="LexA_DNA_bind"/>
    <property type="match status" value="1"/>
</dbReference>
<sequence length="128" mass="14791">MNNKPLTHRQSEALEFIKSYVANNGYPPTIRETPDYLKLSSSSTAFKIVEQLVRKGFIKKGSGPREIQIVGYEDVRDKQITRLQQQLKSVNEAIDEGPQFGITAWDWQDWLYFTLPFLKEPLVEGDKE</sequence>
<organism evidence="2 3">
    <name type="scientific">Paenibacillus segetis</name>
    <dbReference type="NCBI Taxonomy" id="1325360"/>
    <lineage>
        <taxon>Bacteria</taxon>
        <taxon>Bacillati</taxon>
        <taxon>Bacillota</taxon>
        <taxon>Bacilli</taxon>
        <taxon>Bacillales</taxon>
        <taxon>Paenibacillaceae</taxon>
        <taxon>Paenibacillus</taxon>
    </lineage>
</organism>
<dbReference type="RefSeq" id="WP_188536826.1">
    <property type="nucleotide sequence ID" value="NZ_BMFT01000001.1"/>
</dbReference>
<evidence type="ECO:0000313" key="2">
    <source>
        <dbReference type="EMBL" id="GGH17156.1"/>
    </source>
</evidence>
<dbReference type="PANTHER" id="PTHR33516">
    <property type="entry name" value="LEXA REPRESSOR"/>
    <property type="match status" value="1"/>
</dbReference>
<dbReference type="PANTHER" id="PTHR33516:SF2">
    <property type="entry name" value="LEXA REPRESSOR-RELATED"/>
    <property type="match status" value="1"/>
</dbReference>
<dbReference type="Gene3D" id="1.10.10.10">
    <property type="entry name" value="Winged helix-like DNA-binding domain superfamily/Winged helix DNA-binding domain"/>
    <property type="match status" value="1"/>
</dbReference>
<gene>
    <name evidence="2" type="ORF">GCM10008013_12350</name>
</gene>
<evidence type="ECO:0000259" key="1">
    <source>
        <dbReference type="Pfam" id="PF01726"/>
    </source>
</evidence>
<dbReference type="InterPro" id="IPR050077">
    <property type="entry name" value="LexA_repressor"/>
</dbReference>